<protein>
    <submittedName>
        <fullName evidence="7">Unannotated protein</fullName>
    </submittedName>
</protein>
<comment type="subcellular location">
    <subcellularLocation>
        <location evidence="1">Cell inner membrane</location>
    </subcellularLocation>
</comment>
<dbReference type="GO" id="GO:0016746">
    <property type="term" value="F:acyltransferase activity"/>
    <property type="evidence" value="ECO:0007669"/>
    <property type="project" value="UniProtKB-KW"/>
</dbReference>
<evidence type="ECO:0000256" key="6">
    <source>
        <dbReference type="ARBA" id="ARBA00023315"/>
    </source>
</evidence>
<reference evidence="7" key="1">
    <citation type="submission" date="2020-05" db="EMBL/GenBank/DDBJ databases">
        <authorList>
            <person name="Chiriac C."/>
            <person name="Salcher M."/>
            <person name="Ghai R."/>
            <person name="Kavagutti S V."/>
        </authorList>
    </citation>
    <scope>NUCLEOTIDE SEQUENCE</scope>
</reference>
<dbReference type="CDD" id="cd07984">
    <property type="entry name" value="LPLAT_LABLAT-like"/>
    <property type="match status" value="1"/>
</dbReference>
<evidence type="ECO:0000313" key="7">
    <source>
        <dbReference type="EMBL" id="CAB4366532.1"/>
    </source>
</evidence>
<evidence type="ECO:0000313" key="8">
    <source>
        <dbReference type="EMBL" id="CAB4539998.1"/>
    </source>
</evidence>
<dbReference type="NCBIfam" id="NF005919">
    <property type="entry name" value="PRK07920.1"/>
    <property type="match status" value="1"/>
</dbReference>
<dbReference type="AlphaFoldDB" id="A0A6J6ACQ8"/>
<dbReference type="Pfam" id="PF03279">
    <property type="entry name" value="Lip_A_acyltrans"/>
    <property type="match status" value="1"/>
</dbReference>
<organism evidence="7">
    <name type="scientific">freshwater metagenome</name>
    <dbReference type="NCBI Taxonomy" id="449393"/>
    <lineage>
        <taxon>unclassified sequences</taxon>
        <taxon>metagenomes</taxon>
        <taxon>ecological metagenomes</taxon>
    </lineage>
</organism>
<dbReference type="GO" id="GO:0008610">
    <property type="term" value="P:lipid biosynthetic process"/>
    <property type="evidence" value="ECO:0007669"/>
    <property type="project" value="UniProtKB-ARBA"/>
</dbReference>
<dbReference type="InterPro" id="IPR004960">
    <property type="entry name" value="LipA_acyltrans"/>
</dbReference>
<dbReference type="PANTHER" id="PTHR30606:SF10">
    <property type="entry name" value="PHOSPHATIDYLINOSITOL MANNOSIDE ACYLTRANSFERASE"/>
    <property type="match status" value="1"/>
</dbReference>
<evidence type="ECO:0000256" key="4">
    <source>
        <dbReference type="ARBA" id="ARBA00022679"/>
    </source>
</evidence>
<accession>A0A6J6ACQ8</accession>
<evidence type="ECO:0000256" key="2">
    <source>
        <dbReference type="ARBA" id="ARBA00022475"/>
    </source>
</evidence>
<gene>
    <name evidence="8" type="ORF">UFOPK1458_00227</name>
    <name evidence="7" type="ORF">UFOPK4180_00120</name>
</gene>
<name>A0A6J6ACQ8_9ZZZZ</name>
<dbReference type="EMBL" id="CAEZSQ010000028">
    <property type="protein sequence ID" value="CAB4539998.1"/>
    <property type="molecule type" value="Genomic_DNA"/>
</dbReference>
<sequence length="298" mass="34283">MKARISYIAYLSGWWVVRKVPEKWAYSLFSWISDSLVRRNGKSIQRLRSNLARVMPEFSKSELEELVMQSMRSYMRYWCDTFRIQDWSTSKIQSSVTTTNENLLIDPMKQGQGVVIALPHSGNWDHAGAYFCSLGIPLVTVAERLKPEALFLKFLQHRESMGFEVLSLDNRSFATLMKRAREKRLIALVADRDLSQSGIDVNFFNYPARMPAGPALLHIKTGIPIVVAHVSYTQNGIHIDFEPVELSSIGSDEERIQQCVQEIARLFEKGIKGRPQDWHMLQRIWIDGDFADRKDAEV</sequence>
<keyword evidence="3" id="KW-0997">Cell inner membrane</keyword>
<proteinExistence type="predicted"/>
<dbReference type="GO" id="GO:1901137">
    <property type="term" value="P:carbohydrate derivative biosynthetic process"/>
    <property type="evidence" value="ECO:0007669"/>
    <property type="project" value="UniProtKB-ARBA"/>
</dbReference>
<dbReference type="PANTHER" id="PTHR30606">
    <property type="entry name" value="LIPID A BIOSYNTHESIS LAUROYL ACYLTRANSFERASE"/>
    <property type="match status" value="1"/>
</dbReference>
<evidence type="ECO:0000256" key="3">
    <source>
        <dbReference type="ARBA" id="ARBA00022519"/>
    </source>
</evidence>
<keyword evidence="4" id="KW-0808">Transferase</keyword>
<keyword evidence="5" id="KW-0472">Membrane</keyword>
<evidence type="ECO:0000256" key="5">
    <source>
        <dbReference type="ARBA" id="ARBA00023136"/>
    </source>
</evidence>
<keyword evidence="6" id="KW-0012">Acyltransferase</keyword>
<evidence type="ECO:0000256" key="1">
    <source>
        <dbReference type="ARBA" id="ARBA00004533"/>
    </source>
</evidence>
<dbReference type="GO" id="GO:0005886">
    <property type="term" value="C:plasma membrane"/>
    <property type="evidence" value="ECO:0007669"/>
    <property type="project" value="UniProtKB-SubCell"/>
</dbReference>
<keyword evidence="2" id="KW-1003">Cell membrane</keyword>
<dbReference type="EMBL" id="CAESPC010000008">
    <property type="protein sequence ID" value="CAB4366532.1"/>
    <property type="molecule type" value="Genomic_DNA"/>
</dbReference>